<feature type="transmembrane region" description="Helical" evidence="1">
    <location>
        <begin position="101"/>
        <end position="124"/>
    </location>
</feature>
<dbReference type="Pfam" id="PF10131">
    <property type="entry name" value="PTPS_related"/>
    <property type="match status" value="1"/>
</dbReference>
<dbReference type="AlphaFoldDB" id="A0A937XG55"/>
<sequence>MRTPNHLGRMPRIDPASRLGIGFVALAAVLSCYPFIAPGHPATVDVWPHLARQSIVYQAVKEGFSPFYTFMFYCGFPVLRFYSPLFYMLGGPLTLLTSGNLLLALRILLVLLHLASALAMYRFLCSRGNRARSEDAPPTLGPALGTIVYMVVPWRTLYLSGCANYPQALVYLLLPLAFLALERILEERKEDAESNTRQALLLGLWVGLLFLSHLVYAIYTLVFLALWALAKGPARAVARWRPLGTAMLAAIGVSAFFLVPFAAEQASHRFPIAHLNLSVPDLVVLLGLRPRTGGYGGGYLGLSVVVMLLVSLGAILLRRPERFQLPDLVGLAASVFLTFAPALLRDKQHLITTGLPPERFLLFVIFFVALLIPSAHRLVRDAVARKRGWPGMVFAVIAGIVMFDCLRFVLRVYFRPPSEFRDVREELYPMVASEPHARLLDVNIPTARVDDPRRVVRMPTVGVVYGGLPSPLGLPYHQYAPRSMLHAYAWVDFVAEDLGARESPLISANAHKALALMGISHLITLPSLLNVTDTGPTLLLLKNEMDWDDRFMRAGREPPLALGRTNQNLLLAASRTAPMAPDTLGRKLSFIVARNWRRLLDTLQLDAATRSLNFIPVPAGSGPESLPGKPVLVIDRTRIRHPDVAAGFWAKSDCFLRIAVSYYPELEVRLDGKPVQFFETADHFTYIRCPAGPHVLSVTARLGRLRSATRLLSLISLPVVVVLILRRKRAQPTDPRQAET</sequence>
<name>A0A937XG55_UNCW3</name>
<comment type="caution">
    <text evidence="3">The sequence shown here is derived from an EMBL/GenBank/DDBJ whole genome shotgun (WGS) entry which is preliminary data.</text>
</comment>
<dbReference type="Proteomes" id="UP000779900">
    <property type="component" value="Unassembled WGS sequence"/>
</dbReference>
<keyword evidence="1" id="KW-0472">Membrane</keyword>
<feature type="transmembrane region" description="Helical" evidence="1">
    <location>
        <begin position="136"/>
        <end position="156"/>
    </location>
</feature>
<proteinExistence type="predicted"/>
<feature type="transmembrane region" description="Helical" evidence="1">
    <location>
        <begin position="391"/>
        <end position="414"/>
    </location>
</feature>
<feature type="transmembrane region" description="Helical" evidence="1">
    <location>
        <begin position="205"/>
        <end position="230"/>
    </location>
</feature>
<accession>A0A937XG55</accession>
<feature type="transmembrane region" description="Helical" evidence="1">
    <location>
        <begin position="296"/>
        <end position="316"/>
    </location>
</feature>
<feature type="transmembrane region" description="Helical" evidence="1">
    <location>
        <begin position="242"/>
        <end position="263"/>
    </location>
</feature>
<feature type="transmembrane region" description="Helical" evidence="1">
    <location>
        <begin position="65"/>
        <end position="89"/>
    </location>
</feature>
<feature type="transmembrane region" description="Helical" evidence="1">
    <location>
        <begin position="360"/>
        <end position="379"/>
    </location>
</feature>
<organism evidence="3 4">
    <name type="scientific">candidate division WOR-3 bacterium</name>
    <dbReference type="NCBI Taxonomy" id="2052148"/>
    <lineage>
        <taxon>Bacteria</taxon>
        <taxon>Bacteria division WOR-3</taxon>
    </lineage>
</organism>
<dbReference type="PROSITE" id="PS51257">
    <property type="entry name" value="PROKAR_LIPOPROTEIN"/>
    <property type="match status" value="1"/>
</dbReference>
<evidence type="ECO:0000313" key="4">
    <source>
        <dbReference type="Proteomes" id="UP000779900"/>
    </source>
</evidence>
<evidence type="ECO:0000256" key="1">
    <source>
        <dbReference type="SAM" id="Phobius"/>
    </source>
</evidence>
<keyword evidence="1" id="KW-0812">Transmembrane</keyword>
<dbReference type="EMBL" id="VGIR01000004">
    <property type="protein sequence ID" value="MBM3330475.1"/>
    <property type="molecule type" value="Genomic_DNA"/>
</dbReference>
<dbReference type="InterPro" id="IPR018776">
    <property type="entry name" value="Membrane_prot_PTPS-rel_domain"/>
</dbReference>
<reference evidence="3" key="1">
    <citation type="submission" date="2019-03" db="EMBL/GenBank/DDBJ databases">
        <title>Lake Tanganyika Metagenome-Assembled Genomes (MAGs).</title>
        <authorList>
            <person name="Tran P."/>
        </authorList>
    </citation>
    <scope>NUCLEOTIDE SEQUENCE</scope>
    <source>
        <strain evidence="3">K_DeepCast_150m_m2_040</strain>
    </source>
</reference>
<gene>
    <name evidence="3" type="ORF">FJY68_01330</name>
</gene>
<keyword evidence="1" id="KW-1133">Transmembrane helix</keyword>
<feature type="domain" description="Membrane protein 6-pyruvoyl-tetrahydropterin synthase-related" evidence="2">
    <location>
        <begin position="79"/>
        <end position="418"/>
    </location>
</feature>
<evidence type="ECO:0000259" key="2">
    <source>
        <dbReference type="Pfam" id="PF10131"/>
    </source>
</evidence>
<protein>
    <recommendedName>
        <fullName evidence="2">Membrane protein 6-pyruvoyl-tetrahydropterin synthase-related domain-containing protein</fullName>
    </recommendedName>
</protein>
<feature type="transmembrane region" description="Helical" evidence="1">
    <location>
        <begin position="328"/>
        <end position="344"/>
    </location>
</feature>
<feature type="transmembrane region" description="Helical" evidence="1">
    <location>
        <begin position="168"/>
        <end position="185"/>
    </location>
</feature>
<evidence type="ECO:0000313" key="3">
    <source>
        <dbReference type="EMBL" id="MBM3330475.1"/>
    </source>
</evidence>